<accession>A0A1E3VEC4</accession>
<keyword evidence="3" id="KW-0813">Transport</keyword>
<evidence type="ECO:0000259" key="9">
    <source>
        <dbReference type="PROSITE" id="PS50893"/>
    </source>
</evidence>
<dbReference type="PROSITE" id="PS00211">
    <property type="entry name" value="ABC_TRANSPORTER_1"/>
    <property type="match status" value="1"/>
</dbReference>
<dbReference type="EMBL" id="LYBW01000051">
    <property type="protein sequence ID" value="ODR91932.1"/>
    <property type="molecule type" value="Genomic_DNA"/>
</dbReference>
<proteinExistence type="inferred from homology"/>
<dbReference type="InterPro" id="IPR003593">
    <property type="entry name" value="AAA+_ATPase"/>
</dbReference>
<keyword evidence="5" id="KW-0547">Nucleotide-binding</keyword>
<organism evidence="10 11">
    <name type="scientific">Sinorhizobium alkalisoli</name>
    <dbReference type="NCBI Taxonomy" id="1752398"/>
    <lineage>
        <taxon>Bacteria</taxon>
        <taxon>Pseudomonadati</taxon>
        <taxon>Pseudomonadota</taxon>
        <taxon>Alphaproteobacteria</taxon>
        <taxon>Hyphomicrobiales</taxon>
        <taxon>Rhizobiaceae</taxon>
        <taxon>Sinorhizobium/Ensifer group</taxon>
        <taxon>Sinorhizobium</taxon>
    </lineage>
</organism>
<dbReference type="InterPro" id="IPR017871">
    <property type="entry name" value="ABC_transporter-like_CS"/>
</dbReference>
<dbReference type="Gene3D" id="2.40.50.100">
    <property type="match status" value="1"/>
</dbReference>
<dbReference type="RefSeq" id="WP_069457891.1">
    <property type="nucleotide sequence ID" value="NZ_LYBW01000051.1"/>
</dbReference>
<dbReference type="PANTHER" id="PTHR43875:SF15">
    <property type="entry name" value="TREHALOSE IMPORT ATP-BINDING PROTEIN SUGC"/>
    <property type="match status" value="1"/>
</dbReference>
<evidence type="ECO:0000256" key="3">
    <source>
        <dbReference type="ARBA" id="ARBA00022448"/>
    </source>
</evidence>
<dbReference type="GO" id="GO:0140359">
    <property type="term" value="F:ABC-type transporter activity"/>
    <property type="evidence" value="ECO:0007669"/>
    <property type="project" value="InterPro"/>
</dbReference>
<dbReference type="FunFam" id="3.40.50.300:FF:000042">
    <property type="entry name" value="Maltose/maltodextrin ABC transporter, ATP-binding protein"/>
    <property type="match status" value="1"/>
</dbReference>
<keyword evidence="4" id="KW-1003">Cell membrane</keyword>
<dbReference type="SUPFAM" id="SSF52540">
    <property type="entry name" value="P-loop containing nucleoside triphosphate hydrolases"/>
    <property type="match status" value="1"/>
</dbReference>
<dbReference type="Proteomes" id="UP000094342">
    <property type="component" value="Unassembled WGS sequence"/>
</dbReference>
<evidence type="ECO:0000256" key="4">
    <source>
        <dbReference type="ARBA" id="ARBA00022475"/>
    </source>
</evidence>
<keyword evidence="11" id="KW-1185">Reference proteome</keyword>
<dbReference type="GO" id="GO:0005524">
    <property type="term" value="F:ATP binding"/>
    <property type="evidence" value="ECO:0007669"/>
    <property type="project" value="UniProtKB-KW"/>
</dbReference>
<comment type="caution">
    <text evidence="10">The sequence shown here is derived from an EMBL/GenBank/DDBJ whole genome shotgun (WGS) entry which is preliminary data.</text>
</comment>
<dbReference type="PANTHER" id="PTHR43875">
    <property type="entry name" value="MALTODEXTRIN IMPORT ATP-BINDING PROTEIN MSMX"/>
    <property type="match status" value="1"/>
</dbReference>
<dbReference type="OrthoDB" id="394852at2"/>
<feature type="domain" description="ABC transporter" evidence="9">
    <location>
        <begin position="4"/>
        <end position="234"/>
    </location>
</feature>
<keyword evidence="6" id="KW-0067">ATP-binding</keyword>
<dbReference type="Pfam" id="PF00005">
    <property type="entry name" value="ABC_tran"/>
    <property type="match status" value="1"/>
</dbReference>
<dbReference type="CDD" id="cd03301">
    <property type="entry name" value="ABC_MalK_N"/>
    <property type="match status" value="1"/>
</dbReference>
<sequence length="342" mass="37928">MATLETRDLHTHFGQVRAVDGVDLDVKNGEFIVLLGASGSGKTTLMRTIAGLEKPTSGEVYIGGRLANRLPPKTRNIAMVFQSYALYPHKTAYRNIAFPLQASHMPADKIRSRVTWAANLLSIGHLLDRRPRALSGGERQRVALARALVREPAIFLMDEPLSNLDAKLRHSARRELKRLHRETGVTTIYVTHDQVEAMGLGERVAVMNAGRIEQIGAPLDIYRNPVNTFVAQFMGSPPMNLVQRNGTLIGFHAEDFFPRGRGPNSGDMEQLTFRVVQVEELGSEVLVYGYVAEDEREPPPEVLATLPTALVSGYIAEGAEYRFEVPRPAIRHFDPATGLRKD</sequence>
<comment type="similarity">
    <text evidence="2">Belongs to the ABC transporter superfamily.</text>
</comment>
<dbReference type="SMART" id="SM00382">
    <property type="entry name" value="AAA"/>
    <property type="match status" value="1"/>
</dbReference>
<name>A0A1E3VEC4_9HYPH</name>
<dbReference type="InterPro" id="IPR027417">
    <property type="entry name" value="P-loop_NTPase"/>
</dbReference>
<evidence type="ECO:0000313" key="10">
    <source>
        <dbReference type="EMBL" id="ODR91932.1"/>
    </source>
</evidence>
<dbReference type="InterPro" id="IPR003439">
    <property type="entry name" value="ABC_transporter-like_ATP-bd"/>
</dbReference>
<dbReference type="InterPro" id="IPR015855">
    <property type="entry name" value="ABC_transpr_MalK-like"/>
</dbReference>
<evidence type="ECO:0000256" key="5">
    <source>
        <dbReference type="ARBA" id="ARBA00022741"/>
    </source>
</evidence>
<dbReference type="InterPro" id="IPR047641">
    <property type="entry name" value="ABC_transpr_MalK/UgpC-like"/>
</dbReference>
<evidence type="ECO:0000256" key="6">
    <source>
        <dbReference type="ARBA" id="ARBA00022840"/>
    </source>
</evidence>
<evidence type="ECO:0000313" key="11">
    <source>
        <dbReference type="Proteomes" id="UP000094342"/>
    </source>
</evidence>
<evidence type="ECO:0000256" key="7">
    <source>
        <dbReference type="ARBA" id="ARBA00022967"/>
    </source>
</evidence>
<dbReference type="AlphaFoldDB" id="A0A1E3VEC4"/>
<evidence type="ECO:0000256" key="2">
    <source>
        <dbReference type="ARBA" id="ARBA00005417"/>
    </source>
</evidence>
<keyword evidence="7" id="KW-1278">Translocase</keyword>
<keyword evidence="8" id="KW-0472">Membrane</keyword>
<reference evidence="11" key="1">
    <citation type="submission" date="2016-05" db="EMBL/GenBank/DDBJ databases">
        <authorList>
            <person name="Li Y."/>
        </authorList>
    </citation>
    <scope>NUCLEOTIDE SEQUENCE [LARGE SCALE GENOMIC DNA]</scope>
    <source>
        <strain evidence="11">YIC4027</strain>
    </source>
</reference>
<dbReference type="GO" id="GO:0008643">
    <property type="term" value="P:carbohydrate transport"/>
    <property type="evidence" value="ECO:0007669"/>
    <property type="project" value="InterPro"/>
</dbReference>
<evidence type="ECO:0000256" key="8">
    <source>
        <dbReference type="ARBA" id="ARBA00023136"/>
    </source>
</evidence>
<evidence type="ECO:0000256" key="1">
    <source>
        <dbReference type="ARBA" id="ARBA00004417"/>
    </source>
</evidence>
<dbReference type="GO" id="GO:0016887">
    <property type="term" value="F:ATP hydrolysis activity"/>
    <property type="evidence" value="ECO:0007669"/>
    <property type="project" value="InterPro"/>
</dbReference>
<dbReference type="PROSITE" id="PS50893">
    <property type="entry name" value="ABC_TRANSPORTER_2"/>
    <property type="match status" value="1"/>
</dbReference>
<comment type="subcellular location">
    <subcellularLocation>
        <location evidence="1">Cell inner membrane</location>
        <topology evidence="1">Peripheral membrane protein</topology>
    </subcellularLocation>
</comment>
<gene>
    <name evidence="10" type="ORF">A8M32_08070</name>
</gene>
<dbReference type="GO" id="GO:0055052">
    <property type="term" value="C:ATP-binding cassette (ABC) transporter complex, substrate-binding subunit-containing"/>
    <property type="evidence" value="ECO:0007669"/>
    <property type="project" value="TreeGrafter"/>
</dbReference>
<protein>
    <submittedName>
        <fullName evidence="10">ABC transporter</fullName>
    </submittedName>
</protein>
<dbReference type="STRING" id="1752398.A8M32_08070"/>
<dbReference type="Gene3D" id="3.40.50.300">
    <property type="entry name" value="P-loop containing nucleotide triphosphate hydrolases"/>
    <property type="match status" value="1"/>
</dbReference>